<evidence type="ECO:0000313" key="15">
    <source>
        <dbReference type="EMBL" id="EXX56879.1"/>
    </source>
</evidence>
<evidence type="ECO:0000256" key="10">
    <source>
        <dbReference type="ARBA" id="ARBA00022838"/>
    </source>
</evidence>
<dbReference type="GO" id="GO:1990537">
    <property type="term" value="C:mitotic spindle polar microtubule"/>
    <property type="evidence" value="ECO:0007669"/>
    <property type="project" value="TreeGrafter"/>
</dbReference>
<evidence type="ECO:0000256" key="5">
    <source>
        <dbReference type="ARBA" id="ARBA00020497"/>
    </source>
</evidence>
<evidence type="ECO:0000313" key="17">
    <source>
        <dbReference type="Proteomes" id="UP000022910"/>
    </source>
</evidence>
<dbReference type="AlphaFoldDB" id="A0A015JPH1"/>
<keyword evidence="17" id="KW-1185">Reference proteome</keyword>
<proteinExistence type="inferred from homology"/>
<evidence type="ECO:0000256" key="6">
    <source>
        <dbReference type="ARBA" id="ARBA00022454"/>
    </source>
</evidence>
<dbReference type="STRING" id="1432141.A0A015JPH1"/>
<reference evidence="15 17" key="1">
    <citation type="submission" date="2014-02" db="EMBL/GenBank/DDBJ databases">
        <title>Single nucleus genome sequencing reveals high similarity among nuclei of an endomycorrhizal fungus.</title>
        <authorList>
            <person name="Lin K."/>
            <person name="Geurts R."/>
            <person name="Zhang Z."/>
            <person name="Limpens E."/>
            <person name="Saunders D.G."/>
            <person name="Mu D."/>
            <person name="Pang E."/>
            <person name="Cao H."/>
            <person name="Cha H."/>
            <person name="Lin T."/>
            <person name="Zhou Q."/>
            <person name="Shang Y."/>
            <person name="Li Y."/>
            <person name="Ivanov S."/>
            <person name="Sharma T."/>
            <person name="Velzen R.V."/>
            <person name="Ruijter N.D."/>
            <person name="Aanen D.K."/>
            <person name="Win J."/>
            <person name="Kamoun S."/>
            <person name="Bisseling T."/>
            <person name="Huang S."/>
        </authorList>
    </citation>
    <scope>NUCLEOTIDE SEQUENCE [LARGE SCALE GENOMIC DNA]</scope>
    <source>
        <strain evidence="15">DAOM 197198w</strain>
        <strain evidence="17">DAOM197198w</strain>
    </source>
</reference>
<dbReference type="GO" id="GO:1990758">
    <property type="term" value="P:mitotic sister chromatid biorientation"/>
    <property type="evidence" value="ECO:0007669"/>
    <property type="project" value="TreeGrafter"/>
</dbReference>
<evidence type="ECO:0000256" key="9">
    <source>
        <dbReference type="ARBA" id="ARBA00022829"/>
    </source>
</evidence>
<evidence type="ECO:0000256" key="7">
    <source>
        <dbReference type="ARBA" id="ARBA00022490"/>
    </source>
</evidence>
<dbReference type="HOGENOM" id="CLU_066250_0_0_1"/>
<evidence type="ECO:0000256" key="14">
    <source>
        <dbReference type="ARBA" id="ARBA00030453"/>
    </source>
</evidence>
<dbReference type="Pfam" id="PF08653">
    <property type="entry name" value="DASH_Dam1"/>
    <property type="match status" value="1"/>
</dbReference>
<dbReference type="OrthoDB" id="5586015at2759"/>
<dbReference type="PANTHER" id="PTHR28113:SF1">
    <property type="entry name" value="DASH COMPLEX SUBUNIT DAM1"/>
    <property type="match status" value="1"/>
</dbReference>
<keyword evidence="12" id="KW-0539">Nucleus</keyword>
<dbReference type="GO" id="GO:0042729">
    <property type="term" value="C:DASH complex"/>
    <property type="evidence" value="ECO:0007669"/>
    <property type="project" value="InterPro"/>
</dbReference>
<accession>A0A015JPH1</accession>
<evidence type="ECO:0000256" key="4">
    <source>
        <dbReference type="ARBA" id="ARBA00010073"/>
    </source>
</evidence>
<keyword evidence="10" id="KW-0995">Kinetochore</keyword>
<dbReference type="OMA" id="YGLKMNA"/>
<keyword evidence="7" id="KW-0963">Cytoplasm</keyword>
<comment type="subcellular location">
    <subcellularLocation>
        <location evidence="3">Chromosome</location>
        <location evidence="3">Centromere</location>
        <location evidence="3">Kinetochore</location>
    </subcellularLocation>
    <subcellularLocation>
        <location evidence="2">Cytoplasm</location>
        <location evidence="2">Cytoskeleton</location>
        <location evidence="2">Spindle</location>
    </subcellularLocation>
    <subcellularLocation>
        <location evidence="1">Nucleus</location>
    </subcellularLocation>
</comment>
<dbReference type="SMR" id="A0A015JPH1"/>
<keyword evidence="9" id="KW-0159">Chromosome partition</keyword>
<keyword evidence="8" id="KW-0493">Microtubule</keyword>
<evidence type="ECO:0000256" key="3">
    <source>
        <dbReference type="ARBA" id="ARBA00004629"/>
    </source>
</evidence>
<evidence type="ECO:0000256" key="8">
    <source>
        <dbReference type="ARBA" id="ARBA00022701"/>
    </source>
</evidence>
<evidence type="ECO:0000313" key="16">
    <source>
        <dbReference type="EMBL" id="EXX58515.1"/>
    </source>
</evidence>
<keyword evidence="13" id="KW-0137">Centromere</keyword>
<keyword evidence="11" id="KW-0206">Cytoskeleton</keyword>
<sequence length="266" mass="30761">MNFSLSVRTEQQNRRLSRGHTLKKNINSTAILSGSNEYFILDRFERPLVELEKSFNNLSEHFKNIKKVQASLDEFNKSFSGFLYGIKMNAHCVEFSEAPTKETFASFIKRQQDLQWMAILRTPLNITTYDKTPRSKATTVKNISIPKLQTTPAPKFQKPRRRKINKETEIKGVVKKIVESLPQKYRGKQQSNRGNVEAILKLLCLKPTEGLYMEEVIQRTNLTRSRCCEYLNALVNSGHVIKISKKGQVFKLDPTEYADFIHIMNI</sequence>
<name>A0A015JPH1_RHIIW</name>
<protein>
    <recommendedName>
        <fullName evidence="5">DASH complex subunit DAM1</fullName>
    </recommendedName>
    <alternativeName>
        <fullName evidence="14">Outer kinetochore protein DAM1</fullName>
    </alternativeName>
</protein>
<evidence type="ECO:0000256" key="2">
    <source>
        <dbReference type="ARBA" id="ARBA00004186"/>
    </source>
</evidence>
<keyword evidence="6" id="KW-0158">Chromosome</keyword>
<dbReference type="PANTHER" id="PTHR28113">
    <property type="entry name" value="DASH COMPLEX SUBUNIT DAM1"/>
    <property type="match status" value="1"/>
</dbReference>
<dbReference type="GO" id="GO:0044732">
    <property type="term" value="C:mitotic spindle pole body"/>
    <property type="evidence" value="ECO:0007669"/>
    <property type="project" value="TreeGrafter"/>
</dbReference>
<comment type="similarity">
    <text evidence="4">Belongs to the DASH complex DAM1 family.</text>
</comment>
<dbReference type="EMBL" id="JEMT01026744">
    <property type="protein sequence ID" value="EXX58515.1"/>
    <property type="molecule type" value="Genomic_DNA"/>
</dbReference>
<gene>
    <name evidence="16" type="ORF">RirG_197300</name>
    <name evidence="15" type="ORF">RirG_212190</name>
</gene>
<dbReference type="InterPro" id="IPR013962">
    <property type="entry name" value="DASH_Dam1"/>
</dbReference>
<evidence type="ECO:0000256" key="13">
    <source>
        <dbReference type="ARBA" id="ARBA00023328"/>
    </source>
</evidence>
<organism evidence="15 17">
    <name type="scientific">Rhizophagus irregularis (strain DAOM 197198w)</name>
    <name type="common">Glomus intraradices</name>
    <dbReference type="NCBI Taxonomy" id="1432141"/>
    <lineage>
        <taxon>Eukaryota</taxon>
        <taxon>Fungi</taxon>
        <taxon>Fungi incertae sedis</taxon>
        <taxon>Mucoromycota</taxon>
        <taxon>Glomeromycotina</taxon>
        <taxon>Glomeromycetes</taxon>
        <taxon>Glomerales</taxon>
        <taxon>Glomeraceae</taxon>
        <taxon>Rhizophagus</taxon>
    </lineage>
</organism>
<comment type="caution">
    <text evidence="15">The sequence shown here is derived from an EMBL/GenBank/DDBJ whole genome shotgun (WGS) entry which is preliminary data.</text>
</comment>
<evidence type="ECO:0000256" key="11">
    <source>
        <dbReference type="ARBA" id="ARBA00023212"/>
    </source>
</evidence>
<evidence type="ECO:0000256" key="12">
    <source>
        <dbReference type="ARBA" id="ARBA00023242"/>
    </source>
</evidence>
<dbReference type="EMBL" id="JEMT01027499">
    <property type="protein sequence ID" value="EXX56879.1"/>
    <property type="molecule type" value="Genomic_DNA"/>
</dbReference>
<dbReference type="Proteomes" id="UP000022910">
    <property type="component" value="Unassembled WGS sequence"/>
</dbReference>
<evidence type="ECO:0000256" key="1">
    <source>
        <dbReference type="ARBA" id="ARBA00004123"/>
    </source>
</evidence>